<dbReference type="Proteomes" id="UP001243330">
    <property type="component" value="Unassembled WGS sequence"/>
</dbReference>
<keyword evidence="3" id="KW-1185">Reference proteome</keyword>
<dbReference type="AlphaFoldDB" id="A0AAD9AZC0"/>
<accession>A0AAD9AZC0</accession>
<evidence type="ECO:0000256" key="1">
    <source>
        <dbReference type="SAM" id="MobiDB-lite"/>
    </source>
</evidence>
<name>A0AAD9AZC0_9PEZI</name>
<sequence>MTLTLTGLILQRLDSDGARLRPQYFCFSRSRHPDWTNLRRMRHDRLQTLHFYFGAFTTPHSSSKQACDECSILWSHSLAVRSILLGSLMLPTKSGSFSSPKKDTSWILRRRQR</sequence>
<gene>
    <name evidence="2" type="ORF">CCHR01_00420</name>
</gene>
<evidence type="ECO:0000313" key="3">
    <source>
        <dbReference type="Proteomes" id="UP001243330"/>
    </source>
</evidence>
<comment type="caution">
    <text evidence="2">The sequence shown here is derived from an EMBL/GenBank/DDBJ whole genome shotgun (WGS) entry which is preliminary data.</text>
</comment>
<organism evidence="2 3">
    <name type="scientific">Colletotrichum chrysophilum</name>
    <dbReference type="NCBI Taxonomy" id="1836956"/>
    <lineage>
        <taxon>Eukaryota</taxon>
        <taxon>Fungi</taxon>
        <taxon>Dikarya</taxon>
        <taxon>Ascomycota</taxon>
        <taxon>Pezizomycotina</taxon>
        <taxon>Sordariomycetes</taxon>
        <taxon>Hypocreomycetidae</taxon>
        <taxon>Glomerellales</taxon>
        <taxon>Glomerellaceae</taxon>
        <taxon>Colletotrichum</taxon>
        <taxon>Colletotrichum gloeosporioides species complex</taxon>
    </lineage>
</organism>
<dbReference type="EMBL" id="JAQOWY010000004">
    <property type="protein sequence ID" value="KAK1856858.1"/>
    <property type="molecule type" value="Genomic_DNA"/>
</dbReference>
<feature type="region of interest" description="Disordered" evidence="1">
    <location>
        <begin position="93"/>
        <end position="113"/>
    </location>
</feature>
<proteinExistence type="predicted"/>
<evidence type="ECO:0000313" key="2">
    <source>
        <dbReference type="EMBL" id="KAK1856858.1"/>
    </source>
</evidence>
<reference evidence="2" key="1">
    <citation type="submission" date="2023-01" db="EMBL/GenBank/DDBJ databases">
        <title>Colletotrichum chrysophilum M932 genome sequence.</title>
        <authorList>
            <person name="Baroncelli R."/>
        </authorList>
    </citation>
    <scope>NUCLEOTIDE SEQUENCE</scope>
    <source>
        <strain evidence="2">M932</strain>
    </source>
</reference>
<protein>
    <submittedName>
        <fullName evidence="2">Uncharacterized protein</fullName>
    </submittedName>
</protein>